<evidence type="ECO:0000313" key="1">
    <source>
        <dbReference type="EMBL" id="KAF7429079.1"/>
    </source>
</evidence>
<dbReference type="EMBL" id="JACSDY010000004">
    <property type="protein sequence ID" value="KAF7429079.1"/>
    <property type="molecule type" value="Genomic_DNA"/>
</dbReference>
<name>A0A834P4T2_VESPE</name>
<proteinExistence type="predicted"/>
<comment type="caution">
    <text evidence="1">The sequence shown here is derived from an EMBL/GenBank/DDBJ whole genome shotgun (WGS) entry which is preliminary data.</text>
</comment>
<dbReference type="AlphaFoldDB" id="A0A834P4T2"/>
<organism evidence="1 2">
    <name type="scientific">Vespula pensylvanica</name>
    <name type="common">Western yellow jacket</name>
    <name type="synonym">Wasp</name>
    <dbReference type="NCBI Taxonomy" id="30213"/>
    <lineage>
        <taxon>Eukaryota</taxon>
        <taxon>Metazoa</taxon>
        <taxon>Ecdysozoa</taxon>
        <taxon>Arthropoda</taxon>
        <taxon>Hexapoda</taxon>
        <taxon>Insecta</taxon>
        <taxon>Pterygota</taxon>
        <taxon>Neoptera</taxon>
        <taxon>Endopterygota</taxon>
        <taxon>Hymenoptera</taxon>
        <taxon>Apocrita</taxon>
        <taxon>Aculeata</taxon>
        <taxon>Vespoidea</taxon>
        <taxon>Vespidae</taxon>
        <taxon>Vespinae</taxon>
        <taxon>Vespula</taxon>
    </lineage>
</organism>
<accession>A0A834P4T2</accession>
<protein>
    <submittedName>
        <fullName evidence="1">Uncharacterized protein</fullName>
    </submittedName>
</protein>
<sequence>MGRWEMEDGLGLLGKEGKQSPDFMFDRATAADVRANTTDIHDQVRLLAYIVLPHCFVVPSTHGRDDGGTNITPVKVTSSG</sequence>
<dbReference type="Proteomes" id="UP000600918">
    <property type="component" value="Unassembled WGS sequence"/>
</dbReference>
<evidence type="ECO:0000313" key="2">
    <source>
        <dbReference type="Proteomes" id="UP000600918"/>
    </source>
</evidence>
<keyword evidence="2" id="KW-1185">Reference proteome</keyword>
<reference evidence="1" key="1">
    <citation type="journal article" date="2020" name="G3 (Bethesda)">
        <title>High-Quality Assemblies for Three Invasive Social Wasps from the &lt;i&gt;Vespula&lt;/i&gt; Genus.</title>
        <authorList>
            <person name="Harrop T.W.R."/>
            <person name="Guhlin J."/>
            <person name="McLaughlin G.M."/>
            <person name="Permina E."/>
            <person name="Stockwell P."/>
            <person name="Gilligan J."/>
            <person name="Le Lec M.F."/>
            <person name="Gruber M.A.M."/>
            <person name="Quinn O."/>
            <person name="Lovegrove M."/>
            <person name="Duncan E.J."/>
            <person name="Remnant E.J."/>
            <person name="Van Eeckhoven J."/>
            <person name="Graham B."/>
            <person name="Knapp R.A."/>
            <person name="Langford K.W."/>
            <person name="Kronenberg Z."/>
            <person name="Press M.O."/>
            <person name="Eacker S.M."/>
            <person name="Wilson-Rankin E.E."/>
            <person name="Purcell J."/>
            <person name="Lester P.J."/>
            <person name="Dearden P.K."/>
        </authorList>
    </citation>
    <scope>NUCLEOTIDE SEQUENCE</scope>
    <source>
        <strain evidence="1">Volc-1</strain>
    </source>
</reference>
<gene>
    <name evidence="1" type="ORF">H0235_005477</name>
</gene>